<proteinExistence type="inferred from homology"/>
<accession>A0ABN7B2B6</accession>
<comment type="pathway">
    <text evidence="2">Carbohydrate degradation; pentose phosphate pathway; D-ribulose 5-phosphate from D-glucose 6-phosphate (oxidative stage): step 2/3.</text>
</comment>
<dbReference type="EMBL" id="AP028917">
    <property type="protein sequence ID" value="BES98393.1"/>
    <property type="molecule type" value="Genomic_DNA"/>
</dbReference>
<dbReference type="NCBIfam" id="TIGR01198">
    <property type="entry name" value="pgl"/>
    <property type="match status" value="1"/>
</dbReference>
<keyword evidence="2" id="KW-0378">Hydrolase</keyword>
<organism evidence="4 5">
    <name type="scientific">Nesidiocoris tenuis</name>
    <dbReference type="NCBI Taxonomy" id="355587"/>
    <lineage>
        <taxon>Eukaryota</taxon>
        <taxon>Metazoa</taxon>
        <taxon>Ecdysozoa</taxon>
        <taxon>Arthropoda</taxon>
        <taxon>Hexapoda</taxon>
        <taxon>Insecta</taxon>
        <taxon>Pterygota</taxon>
        <taxon>Neoptera</taxon>
        <taxon>Paraneoptera</taxon>
        <taxon>Hemiptera</taxon>
        <taxon>Heteroptera</taxon>
        <taxon>Panheteroptera</taxon>
        <taxon>Cimicomorpha</taxon>
        <taxon>Miridae</taxon>
        <taxon>Dicyphina</taxon>
        <taxon>Nesidiocoris</taxon>
    </lineage>
</organism>
<evidence type="ECO:0000256" key="2">
    <source>
        <dbReference type="RuleBase" id="RU365095"/>
    </source>
</evidence>
<keyword evidence="5" id="KW-1185">Reference proteome</keyword>
<dbReference type="SUPFAM" id="SSF100950">
    <property type="entry name" value="NagB/RpiA/CoA transferase-like"/>
    <property type="match status" value="1"/>
</dbReference>
<dbReference type="InterPro" id="IPR005900">
    <property type="entry name" value="6-phosphogluconolactonase_DevB"/>
</dbReference>
<reference evidence="4 5" key="1">
    <citation type="submission" date="2023-09" db="EMBL/GenBank/DDBJ databases">
        <title>Nesidiocoris tenuis whole genome shotgun sequence.</title>
        <authorList>
            <person name="Shibata T."/>
            <person name="Shimoda M."/>
            <person name="Kobayashi T."/>
            <person name="Uehara T."/>
        </authorList>
    </citation>
    <scope>NUCLEOTIDE SEQUENCE [LARGE SCALE GENOMIC DNA]</scope>
    <source>
        <strain evidence="4 5">Japan</strain>
    </source>
</reference>
<comment type="similarity">
    <text evidence="1 2">Belongs to the glucosamine/galactosamine-6-phosphate isomerase family. 6-phosphogluconolactonase subfamily.</text>
</comment>
<dbReference type="InterPro" id="IPR039104">
    <property type="entry name" value="6PGL"/>
</dbReference>
<sequence length="260" mass="28253">MSHSLSKLPHHEVHFDRIMVAEDVQIVASDQEVIQALGALLQVISNDAIAARGKFTVGVSGGSLISFLTKCLPKLNTDFTKWVLAFCDERVVPFDDCESTYGTYRKAFCDSGLLKPDQFIAIDPNLNVHDAAKDYAERLAKVFPSADLPSFDVLLLGMGPDGHTCSLFPDHPGLKIDDVWVAAVENSPKPPPNRVTLTYPVINNSANCIFALSGAGKADVVKRILDDGEKLPSRLVQPTNGKLVWILDEAAASKLKPRSS</sequence>
<gene>
    <name evidence="4" type="ORF">NTJ_11208</name>
</gene>
<dbReference type="EC" id="3.1.1.31" evidence="2"/>
<protein>
    <recommendedName>
        <fullName evidence="2">6-phosphogluconolactonase</fullName>
        <shortName evidence="2">6PGL</shortName>
        <ecNumber evidence="2">3.1.1.31</ecNumber>
    </recommendedName>
</protein>
<comment type="catalytic activity">
    <reaction evidence="2">
        <text>6-phospho-D-glucono-1,5-lactone + H2O = 6-phospho-D-gluconate + H(+)</text>
        <dbReference type="Rhea" id="RHEA:12556"/>
        <dbReference type="ChEBI" id="CHEBI:15377"/>
        <dbReference type="ChEBI" id="CHEBI:15378"/>
        <dbReference type="ChEBI" id="CHEBI:57955"/>
        <dbReference type="ChEBI" id="CHEBI:58759"/>
        <dbReference type="EC" id="3.1.1.31"/>
    </reaction>
</comment>
<evidence type="ECO:0000259" key="3">
    <source>
        <dbReference type="Pfam" id="PF01182"/>
    </source>
</evidence>
<name>A0ABN7B2B6_9HEMI</name>
<dbReference type="InterPro" id="IPR006148">
    <property type="entry name" value="Glc/Gal-6P_isomerase"/>
</dbReference>
<dbReference type="Pfam" id="PF01182">
    <property type="entry name" value="Glucosamine_iso"/>
    <property type="match status" value="1"/>
</dbReference>
<comment type="function">
    <text evidence="2">Hydrolysis of 6-phosphogluconolactone to 6-phosphogluconate.</text>
</comment>
<dbReference type="Gene3D" id="3.40.50.1360">
    <property type="match status" value="1"/>
</dbReference>
<evidence type="ECO:0000313" key="5">
    <source>
        <dbReference type="Proteomes" id="UP001307889"/>
    </source>
</evidence>
<evidence type="ECO:0000313" key="4">
    <source>
        <dbReference type="EMBL" id="BES98393.1"/>
    </source>
</evidence>
<feature type="domain" description="Glucosamine/galactosamine-6-phosphate isomerase" evidence="3">
    <location>
        <begin position="29"/>
        <end position="245"/>
    </location>
</feature>
<dbReference type="CDD" id="cd01400">
    <property type="entry name" value="6PGL"/>
    <property type="match status" value="1"/>
</dbReference>
<dbReference type="PANTHER" id="PTHR11054:SF0">
    <property type="entry name" value="6-PHOSPHOGLUCONOLACTONASE"/>
    <property type="match status" value="1"/>
</dbReference>
<dbReference type="InterPro" id="IPR037171">
    <property type="entry name" value="NagB/RpiA_transferase-like"/>
</dbReference>
<dbReference type="PANTHER" id="PTHR11054">
    <property type="entry name" value="6-PHOSPHOGLUCONOLACTONASE"/>
    <property type="match status" value="1"/>
</dbReference>
<dbReference type="Proteomes" id="UP001307889">
    <property type="component" value="Chromosome 9"/>
</dbReference>
<evidence type="ECO:0000256" key="1">
    <source>
        <dbReference type="ARBA" id="ARBA00010662"/>
    </source>
</evidence>